<keyword evidence="4" id="KW-0238">DNA-binding</keyword>
<feature type="domain" description="Origin recognition complex subunit 3 winged helix C-terminal" evidence="8">
    <location>
        <begin position="994"/>
        <end position="1147"/>
    </location>
</feature>
<evidence type="ECO:0008006" key="11">
    <source>
        <dbReference type="Google" id="ProtNLM"/>
    </source>
</evidence>
<dbReference type="Pfam" id="PF07034">
    <property type="entry name" value="ORC3_N"/>
    <property type="match status" value="1"/>
</dbReference>
<dbReference type="GO" id="GO:0005656">
    <property type="term" value="C:nuclear pre-replicative complex"/>
    <property type="evidence" value="ECO:0007669"/>
    <property type="project" value="TreeGrafter"/>
</dbReference>
<comment type="caution">
    <text evidence="9">The sequence shown here is derived from an EMBL/GenBank/DDBJ whole genome shotgun (WGS) entry which is preliminary data.</text>
</comment>
<dbReference type="GO" id="GO:0031261">
    <property type="term" value="C:DNA replication preinitiation complex"/>
    <property type="evidence" value="ECO:0007669"/>
    <property type="project" value="TreeGrafter"/>
</dbReference>
<evidence type="ECO:0000259" key="7">
    <source>
        <dbReference type="Pfam" id="PF07034"/>
    </source>
</evidence>
<evidence type="ECO:0000256" key="3">
    <source>
        <dbReference type="ARBA" id="ARBA00022705"/>
    </source>
</evidence>
<feature type="region of interest" description="Disordered" evidence="6">
    <location>
        <begin position="247"/>
        <end position="302"/>
    </location>
</feature>
<accession>A0A836BTF2</accession>
<keyword evidence="5" id="KW-0539">Nucleus</keyword>
<keyword evidence="3" id="KW-0235">DNA replication</keyword>
<dbReference type="InterPro" id="IPR045667">
    <property type="entry name" value="ORC3_N"/>
</dbReference>
<evidence type="ECO:0000259" key="8">
    <source>
        <dbReference type="Pfam" id="PF18137"/>
    </source>
</evidence>
<evidence type="ECO:0000256" key="2">
    <source>
        <dbReference type="ARBA" id="ARBA00010977"/>
    </source>
</evidence>
<gene>
    <name evidence="9" type="ORF">HYH03_013125</name>
</gene>
<dbReference type="PANTHER" id="PTHR12748">
    <property type="entry name" value="ORIGIN RECOGNITION COMPLEX SUBUNIT 3"/>
    <property type="match status" value="1"/>
</dbReference>
<dbReference type="Proteomes" id="UP000612055">
    <property type="component" value="Unassembled WGS sequence"/>
</dbReference>
<evidence type="ECO:0000313" key="9">
    <source>
        <dbReference type="EMBL" id="KAG2488275.1"/>
    </source>
</evidence>
<comment type="subcellular location">
    <subcellularLocation>
        <location evidence="1">Nucleus</location>
    </subcellularLocation>
</comment>
<feature type="region of interest" description="Disordered" evidence="6">
    <location>
        <begin position="834"/>
        <end position="912"/>
    </location>
</feature>
<dbReference type="AlphaFoldDB" id="A0A836BTF2"/>
<feature type="compositionally biased region" description="Acidic residues" evidence="6">
    <location>
        <begin position="1056"/>
        <end position="1068"/>
    </location>
</feature>
<comment type="similarity">
    <text evidence="2">Belongs to the ORC3 family.</text>
</comment>
<dbReference type="EMBL" id="JAEHOE010000085">
    <property type="protein sequence ID" value="KAG2488275.1"/>
    <property type="molecule type" value="Genomic_DNA"/>
</dbReference>
<dbReference type="Pfam" id="PF18137">
    <property type="entry name" value="WHD_ORC"/>
    <property type="match status" value="1"/>
</dbReference>
<dbReference type="GO" id="GO:0003688">
    <property type="term" value="F:DNA replication origin binding"/>
    <property type="evidence" value="ECO:0007669"/>
    <property type="project" value="TreeGrafter"/>
</dbReference>
<proteinExistence type="inferred from homology"/>
<dbReference type="InterPro" id="IPR040855">
    <property type="entry name" value="ORC_WH_C"/>
</dbReference>
<organism evidence="9 10">
    <name type="scientific">Edaphochlamys debaryana</name>
    <dbReference type="NCBI Taxonomy" id="47281"/>
    <lineage>
        <taxon>Eukaryota</taxon>
        <taxon>Viridiplantae</taxon>
        <taxon>Chlorophyta</taxon>
        <taxon>core chlorophytes</taxon>
        <taxon>Chlorophyceae</taxon>
        <taxon>CS clade</taxon>
        <taxon>Chlamydomonadales</taxon>
        <taxon>Chlamydomonadales incertae sedis</taxon>
        <taxon>Edaphochlamys</taxon>
    </lineage>
</organism>
<feature type="compositionally biased region" description="Basic residues" evidence="6">
    <location>
        <begin position="1079"/>
        <end position="1093"/>
    </location>
</feature>
<feature type="compositionally biased region" description="Low complexity" evidence="6">
    <location>
        <begin position="858"/>
        <end position="878"/>
    </location>
</feature>
<feature type="domain" description="Origin recognition complex subunit 3 N-terminal" evidence="7">
    <location>
        <begin position="137"/>
        <end position="478"/>
    </location>
</feature>
<evidence type="ECO:0000256" key="6">
    <source>
        <dbReference type="SAM" id="MobiDB-lite"/>
    </source>
</evidence>
<evidence type="ECO:0000313" key="10">
    <source>
        <dbReference type="Proteomes" id="UP000612055"/>
    </source>
</evidence>
<feature type="region of interest" description="Disordered" evidence="6">
    <location>
        <begin position="777"/>
        <end position="803"/>
    </location>
</feature>
<dbReference type="GO" id="GO:0006270">
    <property type="term" value="P:DNA replication initiation"/>
    <property type="evidence" value="ECO:0007669"/>
    <property type="project" value="TreeGrafter"/>
</dbReference>
<evidence type="ECO:0000256" key="5">
    <source>
        <dbReference type="ARBA" id="ARBA00023242"/>
    </source>
</evidence>
<feature type="compositionally biased region" description="Low complexity" evidence="6">
    <location>
        <begin position="557"/>
        <end position="575"/>
    </location>
</feature>
<dbReference type="OrthoDB" id="548082at2759"/>
<dbReference type="PANTHER" id="PTHR12748:SF0">
    <property type="entry name" value="ORIGIN RECOGNITION COMPLEX SUBUNIT 3"/>
    <property type="match status" value="1"/>
</dbReference>
<dbReference type="InterPro" id="IPR020795">
    <property type="entry name" value="ORC3"/>
</dbReference>
<protein>
    <recommendedName>
        <fullName evidence="11">Origin recognition complex subunit 3</fullName>
    </recommendedName>
</protein>
<feature type="compositionally biased region" description="Low complexity" evidence="6">
    <location>
        <begin position="782"/>
        <end position="797"/>
    </location>
</feature>
<keyword evidence="10" id="KW-1185">Reference proteome</keyword>
<feature type="compositionally biased region" description="Low complexity" evidence="6">
    <location>
        <begin position="280"/>
        <end position="289"/>
    </location>
</feature>
<feature type="region of interest" description="Disordered" evidence="6">
    <location>
        <begin position="1054"/>
        <end position="1097"/>
    </location>
</feature>
<dbReference type="GO" id="GO:0005664">
    <property type="term" value="C:nuclear origin of replication recognition complex"/>
    <property type="evidence" value="ECO:0007669"/>
    <property type="project" value="InterPro"/>
</dbReference>
<sequence>MSEWFASTGEELGGRHGVVSEVLCELPPKPTQRLAEAQGRQASREALGSIHDDDLRTFHPLYKSEDTTSRRQRLLALREAGAELAKAFEVFGRERDHDDFERLWVQFLQPHAPHRLLTPPPAAQHTDASASAPAPSCLSAHRAIPALLLSTNGASPADRLDLYGAFATYLRERQDAYVALLRPEDLASGVGAAFSAALAQLSGNPAAAAEDVAGLVAWYEAETGRLLQAQGAAAASGRRPLGAAAALATPAKGGRGCKTPAKTPSKTPAKTPGKGRGKTPAKGPAPGAEADGGEGKENEEDGGVAARLRTRRGAGAAGPSDADANGTAASAAAAAEAAAARNRRRHVVLLLEGAGRLCDRGPLRALLAALHAERQRLPLVLVLGVSCPAGLYGSKLPADLAAMLQLAAAELAPHPQQMHRLFQDVLLSLPDPACALALEGGCMRGLLLQSRLLEPSLAGLQTALMEAMEQHFRAEPLAPLALLPLRARREAAEAEAARDAGAAAAAVAAAAAPRRPAGAGDSSDEESESSSSASSASFVSVQSDEGGEATSGGSGTAAGAATGEAAGPGAAAAAEAPDESALVKRRREQESRLEAAVAELPPPLLRAAGLGATTSSAAVEAVGEAYRALASWRLGVQWMATLAERTGLLHQPVGAQRYALPALYVAAASPRLWSNGTAAAAGIRSATGGPGASAASLGDALIGGLLGPTAAAGANGAAAAGVSSAALLRALSETDLERLLEELWSAARGVLLGGWMPGPAVQRAAAAIEELRRSHAEERVAAQRQQAEADAAAAAGAADDDTSPLRRRLAAQGLTSPATAAKLASLTDRLGKLDPLPAPKLLQPDEDGDAEGHEPGEVEAPAPGPSAADAKKAAPAAKGARKGMGARGMATKLPTAGTTQTKRQRDQALQAAVQQQAAAGAGGGAAAAGAAASGRAGGAASGPQRLADRAAEALAAALRDLLRSCPFEMPGARAFTFRNITGLQLRLVGAPSMALHTALTTPEYFLKELQPGVHPAQEDAALAYQLLAGCREGEDLRDWLADFCAASGLGQVQDVVPDEPEPEEDGPLDDQGQPMGRSRTSRRRAAPRKRKAAPKQEVVLALDGPDAEAAVDALAVRFEQAARELEAVGLVRFAKRRKGTYVQRVYFPPEALS</sequence>
<feature type="region of interest" description="Disordered" evidence="6">
    <location>
        <begin position="513"/>
        <end position="588"/>
    </location>
</feature>
<evidence type="ECO:0000256" key="1">
    <source>
        <dbReference type="ARBA" id="ARBA00004123"/>
    </source>
</evidence>
<evidence type="ECO:0000256" key="4">
    <source>
        <dbReference type="ARBA" id="ARBA00023125"/>
    </source>
</evidence>
<name>A0A836BTF2_9CHLO</name>
<reference evidence="9" key="1">
    <citation type="journal article" date="2020" name="bioRxiv">
        <title>Comparative genomics of Chlamydomonas.</title>
        <authorList>
            <person name="Craig R.J."/>
            <person name="Hasan A.R."/>
            <person name="Ness R.W."/>
            <person name="Keightley P.D."/>
        </authorList>
    </citation>
    <scope>NUCLEOTIDE SEQUENCE</scope>
    <source>
        <strain evidence="9">CCAP 11/70</strain>
    </source>
</reference>